<feature type="chain" id="PRO_5036503742" description="Hemolymph juvenile hormone binding protein" evidence="4">
    <location>
        <begin position="25"/>
        <end position="256"/>
    </location>
</feature>
<dbReference type="OrthoDB" id="8185598at2759"/>
<reference evidence="5 6" key="1">
    <citation type="journal article" date="2017" name="G3 (Bethesda)">
        <title>The Physical Genome Mapping of Anopheles albimanus Corrected Scaffold Misassemblies and Identified Interarm Rearrangements in Genus Anopheles.</title>
        <authorList>
            <person name="Artemov G.N."/>
            <person name="Peery A.N."/>
            <person name="Jiang X."/>
            <person name="Tu Z."/>
            <person name="Stegniy V.N."/>
            <person name="Sharakhova M.V."/>
            <person name="Sharakhov I.V."/>
        </authorList>
    </citation>
    <scope>NUCLEOTIDE SEQUENCE [LARGE SCALE GENOMIC DNA]</scope>
    <source>
        <strain evidence="5 6">ALBI9_A</strain>
    </source>
</reference>
<comment type="similarity">
    <text evidence="3">Belongs to the TO family.</text>
</comment>
<dbReference type="PANTHER" id="PTHR11008:SF35">
    <property type="entry name" value="PROTEIN TAKEOUT-LIKE PROTEIN"/>
    <property type="match status" value="1"/>
</dbReference>
<protein>
    <recommendedName>
        <fullName evidence="7">Hemolymph juvenile hormone binding protein</fullName>
    </recommendedName>
</protein>
<dbReference type="Gene3D" id="3.15.10.30">
    <property type="entry name" value="Haemolymph juvenile hormone binding protein"/>
    <property type="match status" value="1"/>
</dbReference>
<dbReference type="Pfam" id="PF06585">
    <property type="entry name" value="JHBP"/>
    <property type="match status" value="1"/>
</dbReference>
<dbReference type="RefSeq" id="XP_035776073.1">
    <property type="nucleotide sequence ID" value="XM_035920180.1"/>
</dbReference>
<proteinExistence type="inferred from homology"/>
<dbReference type="RefSeq" id="XP_035776072.1">
    <property type="nucleotide sequence ID" value="XM_035920179.1"/>
</dbReference>
<dbReference type="EnsemblMetazoa" id="AALB002185-RA">
    <property type="protein sequence ID" value="AALB002185-PA"/>
    <property type="gene ID" value="AALB002185"/>
</dbReference>
<reference evidence="5" key="2">
    <citation type="submission" date="2022-08" db="UniProtKB">
        <authorList>
            <consortium name="EnsemblMetazoa"/>
        </authorList>
    </citation>
    <scope>IDENTIFICATION</scope>
    <source>
        <strain evidence="5">STECLA/ALBI9_A</strain>
    </source>
</reference>
<dbReference type="FunFam" id="3.15.10.30:FF:000001">
    <property type="entry name" value="Takeout-like protein 1"/>
    <property type="match status" value="1"/>
</dbReference>
<dbReference type="Proteomes" id="UP000069272">
    <property type="component" value="Chromosome 2R"/>
</dbReference>
<dbReference type="AlphaFoldDB" id="A0A8W7JEI9"/>
<dbReference type="GeneID" id="118458054"/>
<dbReference type="InterPro" id="IPR010562">
    <property type="entry name" value="Haemolymph_juvenile_hormone-bd"/>
</dbReference>
<keyword evidence="1 4" id="KW-0732">Signal</keyword>
<accession>A0A8W7JEI9</accession>
<evidence type="ECO:0000313" key="5">
    <source>
        <dbReference type="EnsemblMetazoa" id="AALB002185-PA"/>
    </source>
</evidence>
<evidence type="ECO:0000256" key="2">
    <source>
        <dbReference type="ARBA" id="ARBA00023108"/>
    </source>
</evidence>
<name>A0A8W7JEI9_ANOAL</name>
<evidence type="ECO:0008006" key="7">
    <source>
        <dbReference type="Google" id="ProtNLM"/>
    </source>
</evidence>
<dbReference type="GO" id="GO:0007623">
    <property type="term" value="P:circadian rhythm"/>
    <property type="evidence" value="ECO:0007669"/>
    <property type="project" value="UniProtKB-ARBA"/>
</dbReference>
<dbReference type="KEGG" id="aali:118458054"/>
<evidence type="ECO:0000313" key="6">
    <source>
        <dbReference type="Proteomes" id="UP000069272"/>
    </source>
</evidence>
<feature type="signal peptide" evidence="4">
    <location>
        <begin position="1"/>
        <end position="24"/>
    </location>
</feature>
<evidence type="ECO:0000256" key="1">
    <source>
        <dbReference type="ARBA" id="ARBA00022729"/>
    </source>
</evidence>
<dbReference type="InterPro" id="IPR038606">
    <property type="entry name" value="To_sf"/>
</dbReference>
<dbReference type="GO" id="GO:0005615">
    <property type="term" value="C:extracellular space"/>
    <property type="evidence" value="ECO:0007669"/>
    <property type="project" value="TreeGrafter"/>
</dbReference>
<organism evidence="5 6">
    <name type="scientific">Anopheles albimanus</name>
    <name type="common">New world malaria mosquito</name>
    <dbReference type="NCBI Taxonomy" id="7167"/>
    <lineage>
        <taxon>Eukaryota</taxon>
        <taxon>Metazoa</taxon>
        <taxon>Ecdysozoa</taxon>
        <taxon>Arthropoda</taxon>
        <taxon>Hexapoda</taxon>
        <taxon>Insecta</taxon>
        <taxon>Pterygota</taxon>
        <taxon>Neoptera</taxon>
        <taxon>Endopterygota</taxon>
        <taxon>Diptera</taxon>
        <taxon>Nematocera</taxon>
        <taxon>Culicoidea</taxon>
        <taxon>Culicidae</taxon>
        <taxon>Anophelinae</taxon>
        <taxon>Anopheles</taxon>
    </lineage>
</organism>
<dbReference type="RefSeq" id="XP_035776074.1">
    <property type="nucleotide sequence ID" value="XM_035920181.1"/>
</dbReference>
<dbReference type="SMART" id="SM00700">
    <property type="entry name" value="JHBP"/>
    <property type="match status" value="1"/>
</dbReference>
<dbReference type="PANTHER" id="PTHR11008">
    <property type="entry name" value="PROTEIN TAKEOUT-LIKE PROTEIN"/>
    <property type="match status" value="1"/>
</dbReference>
<evidence type="ECO:0000256" key="3">
    <source>
        <dbReference type="ARBA" id="ARBA00060902"/>
    </source>
</evidence>
<sequence length="256" mass="28895">MQSLQMFVPGALLAWSCLIVLASAATVYERPSYILPCRRSDPEINKCIRNSLNFVKPYVARGLPELKTPALEPLRIEELAMENNAGAVRIKALFTDIVALGAGNYTIKEVRSDLKKLRIDMSIGIPRVETRGKYEVIGNVLLLPVRSNGEFWTEFTDISAIAKIYGKQIERDGETFMGIDKITIDFTMKNARFKVKDHVNTQNVLGEAINQFLNQNANELIQEMRPAASQSIGKLFRKFLNDAFTNLPTRLWLLDD</sequence>
<keyword evidence="6" id="KW-1185">Reference proteome</keyword>
<keyword evidence="2" id="KW-0090">Biological rhythms</keyword>
<evidence type="ECO:0000256" key="4">
    <source>
        <dbReference type="SAM" id="SignalP"/>
    </source>
</evidence>